<evidence type="ECO:0000256" key="11">
    <source>
        <dbReference type="SAM" id="MobiDB-lite"/>
    </source>
</evidence>
<feature type="domain" description="Helix-turn-helix DNA-binding" evidence="16">
    <location>
        <begin position="304"/>
        <end position="420"/>
    </location>
</feature>
<feature type="domain" description="Transcription elongation factor Spt6 YqgF" evidence="15">
    <location>
        <begin position="720"/>
        <end position="884"/>
    </location>
</feature>
<dbReference type="Proteomes" id="UP001337655">
    <property type="component" value="Unassembled WGS sequence"/>
</dbReference>
<dbReference type="Pfam" id="PF14639">
    <property type="entry name" value="YqgF"/>
    <property type="match status" value="1"/>
</dbReference>
<dbReference type="InterPro" id="IPR055179">
    <property type="entry name" value="Tex-like_central_region"/>
</dbReference>
<evidence type="ECO:0000259" key="17">
    <source>
        <dbReference type="Pfam" id="PF17674"/>
    </source>
</evidence>
<dbReference type="Gene3D" id="3.30.505.10">
    <property type="entry name" value="SH2 domain"/>
    <property type="match status" value="2"/>
</dbReference>
<dbReference type="PANTHER" id="PTHR10145">
    <property type="entry name" value="TRANSCRIPTION ELONGATION FACTOR SPT6"/>
    <property type="match status" value="1"/>
</dbReference>
<dbReference type="GO" id="GO:0003677">
    <property type="term" value="F:DNA binding"/>
    <property type="evidence" value="ECO:0007669"/>
    <property type="project" value="InterPro"/>
</dbReference>
<evidence type="ECO:0000256" key="4">
    <source>
        <dbReference type="ARBA" id="ARBA00020248"/>
    </source>
</evidence>
<evidence type="ECO:0000259" key="15">
    <source>
        <dbReference type="Pfam" id="PF14639"/>
    </source>
</evidence>
<dbReference type="InterPro" id="IPR036860">
    <property type="entry name" value="SH2_dom_sf"/>
</dbReference>
<keyword evidence="5" id="KW-0158">Chromosome</keyword>
<sequence>MDALFDRAAAVDDDEEEEEFDEETGEAIERPRKSRNANGDLDDSSEEEEDDDEEEARRIREGFIVDEDEDDDAALERKRERKKRRREEREEDEVLDEEDLDLIGELYPEADRRQAAQSKFKRLKRGHREERPEKVSRGVEDIFSDEEDGADTTAATRPTGRSAFGFGDDLDDFIEQDEFPDEEGGQVDDDLGVRAPRRPGFADLQNLKDSGLSEEDMELMRDAFGNGEEFMWALDVEAEHNEDQLDPEKPLELKDVFEPSQLIEKLLTDDDNQIRMTDVPERFQLARKPYRDLSDVPEEGMAERATEEAKWISNLLFPRKRLAGSLRAPFEAAVKKVLQFMNVNDFEAPFIFQNRKDYLIHSEQVPVSPDPSRPDAPDYQMRAEKLLNQSDLWDLLEHDLKFRAFEERREVIRKSVETLKEIIPDFNDSVFDDLIPKAEQLDDLQDIQDYLNFQYSSHLKDAAIAEAEANGMQKRARGARSRWDQVRQGPAYHLVRAFGITADQLAVNADKSGRRTYTDDPDMRPDDMADTLVRDPDYKTGQDVINAARAMFVEEIAMNPRMRRHMRQLFYVSVRFDVHRTDKGLKSITEEHPYYDFKYLRNQKVEDFLIDRPETFLRMLQAEREGLIEVRVRLQGERKVREDLQKAIESDNFSEVADAWNVFRREVVDLAIGKLHKVIAKGVKDNIKNECENKIAGQCRDAYHQKLDQAPFKPKGMVLGTTPRVLALTNGRGNRDDAICWAYTDENGRTLENGKFGDLRLGDMDRPVPIPDPADVGVFVELVERRKPDVVAVSGMSVEARRLYKDLQDIIEKHRLLGTPWQDEERDEEMQDPLDVVIVTDEVARPYHTSDRAAKEHPSVPPLTRYAIALARYMQNPLKEYAALGRDIVSISFDVNQTLVPEEKLLKYLESAMVDMVNLVGVDINEAVNDPYTANLLPYVCGLGPRKAAHMLKVINQNGGEIATREELIGDVDNNKRQAVSPKVWENCASFIYIAYDDSDPTYDYLDNTRIHPEDYDLARKMAADAQDMDEEDIKAETDENGMNAVVRRLFKEDKRDNVNDLVLEEYATQLEQNFGQLKRATLELVRVELQNPYEELRSDFGFLSTDETFTMLTGETRESLAEGMIIPVSVKRVFPAYMDVKLDCGVDGGISEGEYPEDIANGGADPKNVWAPHQIVRAKLTFLDRKKFSAQLTLREGPMREPYRRMLDHAQDEWDEELEVRDRKEAKKLIDAGAVRAPRVIKHPLFRPFNSRQAEDFLATQGRGDCVIRPSSKGPDHLAVTWKVHDQLYQHLDVLELDKENEFSVGRVLKVGGKWTYSDLDELIALHVEAMAKKVEEMMGDERYQGGSRTQTEQWLTTYTEANPKRSMYAFCLNSKHPGYFDLCFKAGQNAPLSGWPVKVIPNAFELRGHAYPDMRALKNGFKLLFANQGPAAAVGVNGVAGRR</sequence>
<dbReference type="CDD" id="cd09928">
    <property type="entry name" value="SH2_Cterm_SPT6_like"/>
    <property type="match status" value="1"/>
</dbReference>
<evidence type="ECO:0000313" key="21">
    <source>
        <dbReference type="Proteomes" id="UP001337655"/>
    </source>
</evidence>
<feature type="compositionally biased region" description="Acidic residues" evidence="11">
    <location>
        <begin position="168"/>
        <end position="190"/>
    </location>
</feature>
<feature type="compositionally biased region" description="Acidic residues" evidence="11">
    <location>
        <begin position="11"/>
        <end position="26"/>
    </location>
</feature>
<dbReference type="SUPFAM" id="SSF47781">
    <property type="entry name" value="RuvA domain 2-like"/>
    <property type="match status" value="2"/>
</dbReference>
<dbReference type="GO" id="GO:0031491">
    <property type="term" value="F:nucleosome binding"/>
    <property type="evidence" value="ECO:0007669"/>
    <property type="project" value="TreeGrafter"/>
</dbReference>
<dbReference type="InterPro" id="IPR023319">
    <property type="entry name" value="Tex-like_HTH_dom_sf"/>
</dbReference>
<keyword evidence="8 10" id="KW-0539">Nucleus</keyword>
<dbReference type="EMBL" id="JAVRRT010000018">
    <property type="protein sequence ID" value="KAK5164805.1"/>
    <property type="molecule type" value="Genomic_DNA"/>
</dbReference>
<reference evidence="20 21" key="1">
    <citation type="submission" date="2023-08" db="EMBL/GenBank/DDBJ databases">
        <title>Black Yeasts Isolated from many extreme environments.</title>
        <authorList>
            <person name="Coleine C."/>
            <person name="Stajich J.E."/>
            <person name="Selbmann L."/>
        </authorList>
    </citation>
    <scope>NUCLEOTIDE SEQUENCE [LARGE SCALE GENOMIC DNA]</scope>
    <source>
        <strain evidence="20 21">CCFEE 5935</strain>
    </source>
</reference>
<dbReference type="FunFam" id="1.10.10.2740:FF:000002">
    <property type="entry name" value="Transcription elongation factor Spt6"/>
    <property type="match status" value="1"/>
</dbReference>
<dbReference type="FunFam" id="1.10.150.850:FF:000001">
    <property type="entry name" value="Transcription elongation factor spt6"/>
    <property type="match status" value="1"/>
</dbReference>
<dbReference type="InterPro" id="IPR028231">
    <property type="entry name" value="Spt6_YqgF"/>
</dbReference>
<dbReference type="GO" id="GO:0005694">
    <property type="term" value="C:chromosome"/>
    <property type="evidence" value="ECO:0007669"/>
    <property type="project" value="UniProtKB-SubCell"/>
</dbReference>
<dbReference type="Pfam" id="PF14632">
    <property type="entry name" value="SPT6_acidic"/>
    <property type="match status" value="1"/>
</dbReference>
<dbReference type="Pfam" id="PF17674">
    <property type="entry name" value="HHH_9"/>
    <property type="match status" value="1"/>
</dbReference>
<dbReference type="SUPFAM" id="SSF53098">
    <property type="entry name" value="Ribonuclease H-like"/>
    <property type="match status" value="1"/>
</dbReference>
<gene>
    <name evidence="20" type="primary">SPT6</name>
    <name evidence="20" type="ORF">LTR77_009469</name>
</gene>
<evidence type="ECO:0000259" key="12">
    <source>
        <dbReference type="Pfam" id="PF14632"/>
    </source>
</evidence>
<feature type="domain" description="HHH" evidence="17">
    <location>
        <begin position="1006"/>
        <end position="1038"/>
    </location>
</feature>
<comment type="function">
    <text evidence="10">Plays a role in maintenance of chromatin structure during RNA polymerase II transcription elongation thereby repressing transcription initiation from cryptic promoters. Mediates the reassembly of nucleosomes onto the promoters of at least a selected set of genes during repression; the nucleosome reassembly is essential for transcriptional repression.</text>
</comment>
<dbReference type="Pfam" id="PF22706">
    <property type="entry name" value="Tex_central_region"/>
    <property type="match status" value="1"/>
</dbReference>
<dbReference type="GeneID" id="89930800"/>
<evidence type="ECO:0000256" key="3">
    <source>
        <dbReference type="ARBA" id="ARBA00009253"/>
    </source>
</evidence>
<dbReference type="GO" id="GO:0008023">
    <property type="term" value="C:transcription elongation factor complex"/>
    <property type="evidence" value="ECO:0007669"/>
    <property type="project" value="TreeGrafter"/>
</dbReference>
<dbReference type="Pfam" id="PF14633">
    <property type="entry name" value="SH2_2"/>
    <property type="match status" value="1"/>
</dbReference>
<evidence type="ECO:0000259" key="18">
    <source>
        <dbReference type="Pfam" id="PF21710"/>
    </source>
</evidence>
<protein>
    <recommendedName>
        <fullName evidence="4 10">Transcription elongation factor Spt6</fullName>
    </recommendedName>
</protein>
<keyword evidence="7 10" id="KW-0804">Transcription</keyword>
<name>A0AAV9P1K5_9PEZI</name>
<comment type="similarity">
    <text evidence="3 10">Belongs to the SPT6 family.</text>
</comment>
<dbReference type="InterPro" id="IPR032706">
    <property type="entry name" value="Spt6_HHH"/>
</dbReference>
<evidence type="ECO:0000256" key="8">
    <source>
        <dbReference type="ARBA" id="ARBA00023242"/>
    </source>
</evidence>
<comment type="subcellular location">
    <subcellularLocation>
        <location evidence="2">Chromosome</location>
    </subcellularLocation>
    <subcellularLocation>
        <location evidence="1 10">Nucleus</location>
    </subcellularLocation>
</comment>
<dbReference type="InterPro" id="IPR041692">
    <property type="entry name" value="HHH_9"/>
</dbReference>
<feature type="domain" description="Transcription elongation factor Spt6 helix-hairpin-helix motif" evidence="14">
    <location>
        <begin position="886"/>
        <end position="994"/>
    </location>
</feature>
<evidence type="ECO:0000256" key="1">
    <source>
        <dbReference type="ARBA" id="ARBA00004123"/>
    </source>
</evidence>
<feature type="domain" description="Spt6 SH2" evidence="13">
    <location>
        <begin position="1215"/>
        <end position="1425"/>
    </location>
</feature>
<dbReference type="InterPro" id="IPR035019">
    <property type="entry name" value="Spt6_SH2_N"/>
</dbReference>
<keyword evidence="20" id="KW-0648">Protein biosynthesis</keyword>
<dbReference type="FunFam" id="3.30.505.10:FF:000065">
    <property type="entry name" value="Transcription elongation factor SPT6"/>
    <property type="match status" value="1"/>
</dbReference>
<evidence type="ECO:0000259" key="13">
    <source>
        <dbReference type="Pfam" id="PF14633"/>
    </source>
</evidence>
<proteinExistence type="inferred from homology"/>
<dbReference type="InterPro" id="IPR035018">
    <property type="entry name" value="Spt6_SH2_C"/>
</dbReference>
<evidence type="ECO:0000259" key="19">
    <source>
        <dbReference type="Pfam" id="PF22706"/>
    </source>
</evidence>
<dbReference type="RefSeq" id="XP_064655001.1">
    <property type="nucleotide sequence ID" value="XM_064806696.1"/>
</dbReference>
<comment type="caution">
    <text evidence="20">The sequence shown here is derived from an EMBL/GenBank/DDBJ whole genome shotgun (WGS) entry which is preliminary data.</text>
</comment>
<feature type="compositionally biased region" description="Acidic residues" evidence="11">
    <location>
        <begin position="89"/>
        <end position="102"/>
    </location>
</feature>
<organism evidence="20 21">
    <name type="scientific">Saxophila tyrrhenica</name>
    <dbReference type="NCBI Taxonomy" id="1690608"/>
    <lineage>
        <taxon>Eukaryota</taxon>
        <taxon>Fungi</taxon>
        <taxon>Dikarya</taxon>
        <taxon>Ascomycota</taxon>
        <taxon>Pezizomycotina</taxon>
        <taxon>Dothideomycetes</taxon>
        <taxon>Dothideomycetidae</taxon>
        <taxon>Mycosphaerellales</taxon>
        <taxon>Extremaceae</taxon>
        <taxon>Saxophila</taxon>
    </lineage>
</organism>
<keyword evidence="20" id="KW-0251">Elongation factor</keyword>
<dbReference type="Gene3D" id="3.30.420.140">
    <property type="entry name" value="YqgF/RNase H-like domain"/>
    <property type="match status" value="1"/>
</dbReference>
<dbReference type="InterPro" id="IPR023323">
    <property type="entry name" value="Tex-like_dom_sf"/>
</dbReference>
<dbReference type="Pfam" id="PF14641">
    <property type="entry name" value="HTH_44"/>
    <property type="match status" value="1"/>
</dbReference>
<feature type="compositionally biased region" description="Acidic residues" evidence="11">
    <location>
        <begin position="64"/>
        <end position="73"/>
    </location>
</feature>
<evidence type="ECO:0000256" key="6">
    <source>
        <dbReference type="ARBA" id="ARBA00022999"/>
    </source>
</evidence>
<evidence type="ECO:0000313" key="20">
    <source>
        <dbReference type="EMBL" id="KAK5164805.1"/>
    </source>
</evidence>
<dbReference type="GO" id="GO:0140673">
    <property type="term" value="P:transcription elongation-coupled chromatin remodeling"/>
    <property type="evidence" value="ECO:0007669"/>
    <property type="project" value="InterPro"/>
</dbReference>
<dbReference type="InterPro" id="IPR028083">
    <property type="entry name" value="Spt6_acidic_N_dom"/>
</dbReference>
<dbReference type="SUPFAM" id="SSF158832">
    <property type="entry name" value="Tex N-terminal region-like"/>
    <property type="match status" value="1"/>
</dbReference>
<evidence type="ECO:0000256" key="2">
    <source>
        <dbReference type="ARBA" id="ARBA00004286"/>
    </source>
</evidence>
<dbReference type="CDD" id="cd09918">
    <property type="entry name" value="SH2_Nterm_SPT6_like"/>
    <property type="match status" value="1"/>
</dbReference>
<dbReference type="PANTHER" id="PTHR10145:SF6">
    <property type="entry name" value="TRANSCRIPTION ELONGATION FACTOR SPT6"/>
    <property type="match status" value="1"/>
</dbReference>
<keyword evidence="21" id="KW-1185">Reference proteome</keyword>
<dbReference type="InterPro" id="IPR037027">
    <property type="entry name" value="YqgF/RNaseH-like_dom_sf"/>
</dbReference>
<dbReference type="SUPFAM" id="SSF55550">
    <property type="entry name" value="SH2 domain"/>
    <property type="match status" value="1"/>
</dbReference>
<dbReference type="FunFam" id="3.30.505.10:FF:000056">
    <property type="entry name" value="Transcription elongation factor Spt6"/>
    <property type="match status" value="1"/>
</dbReference>
<keyword evidence="6" id="KW-0727">SH2 domain</keyword>
<evidence type="ECO:0000256" key="7">
    <source>
        <dbReference type="ARBA" id="ARBA00023163"/>
    </source>
</evidence>
<dbReference type="PIRSF" id="PIRSF036947">
    <property type="entry name" value="Spt6"/>
    <property type="match status" value="1"/>
</dbReference>
<dbReference type="Gene3D" id="1.10.150.850">
    <property type="entry name" value="Spt6, helix-hairpin-helix domain"/>
    <property type="match status" value="1"/>
</dbReference>
<dbReference type="Pfam" id="PF21710">
    <property type="entry name" value="Spt6_S1"/>
    <property type="match status" value="1"/>
</dbReference>
<feature type="region of interest" description="Disordered" evidence="11">
    <location>
        <begin position="1"/>
        <end position="209"/>
    </location>
</feature>
<feature type="domain" description="Spt6 acidic N-terminal" evidence="12">
    <location>
        <begin position="43"/>
        <end position="129"/>
    </location>
</feature>
<dbReference type="InterPro" id="IPR035420">
    <property type="entry name" value="Spt6_SH2"/>
</dbReference>
<dbReference type="Gene3D" id="1.10.10.2740">
    <property type="entry name" value="Spt6, Death-like domain"/>
    <property type="match status" value="1"/>
</dbReference>
<evidence type="ECO:0000259" key="14">
    <source>
        <dbReference type="Pfam" id="PF14635"/>
    </source>
</evidence>
<dbReference type="InterPro" id="IPR028088">
    <property type="entry name" value="Spt6_HTH_DNA-bd_dom"/>
</dbReference>
<feature type="domain" description="Spt6-like S1/OB" evidence="18">
    <location>
        <begin position="1108"/>
        <end position="1197"/>
    </location>
</feature>
<evidence type="ECO:0000256" key="5">
    <source>
        <dbReference type="ARBA" id="ARBA00022454"/>
    </source>
</evidence>
<feature type="compositionally biased region" description="Acidic residues" evidence="11">
    <location>
        <begin position="40"/>
        <end position="54"/>
    </location>
</feature>
<dbReference type="InterPro" id="IPR010994">
    <property type="entry name" value="RuvA_2-like"/>
</dbReference>
<comment type="function">
    <text evidence="9">Histone H3-H4 chaperone that plays a role in maintenance of chromatin structure during RNA polymerase II transcription elongation thereby repressing transcription initiation from cryptic promoters. Mediates the reassembly of nucleosomes onto the promoters of at least a selected set of genes during repression; the nucleosome reassembly is essential for transcriptional repression. Essential for viability.</text>
</comment>
<dbReference type="Pfam" id="PF14635">
    <property type="entry name" value="HHH_7"/>
    <property type="match status" value="1"/>
</dbReference>
<feature type="compositionally biased region" description="Basic and acidic residues" evidence="11">
    <location>
        <begin position="127"/>
        <end position="140"/>
    </location>
</feature>
<evidence type="ECO:0000256" key="9">
    <source>
        <dbReference type="ARBA" id="ARBA00093389"/>
    </source>
</evidence>
<dbReference type="InterPro" id="IPR017072">
    <property type="entry name" value="TF_Spt6"/>
</dbReference>
<dbReference type="GO" id="GO:0042393">
    <property type="term" value="F:histone binding"/>
    <property type="evidence" value="ECO:0007669"/>
    <property type="project" value="TreeGrafter"/>
</dbReference>
<dbReference type="InterPro" id="IPR049540">
    <property type="entry name" value="Spt6-like_S1"/>
</dbReference>
<dbReference type="InterPro" id="IPR012337">
    <property type="entry name" value="RNaseH-like_sf"/>
</dbReference>
<feature type="domain" description="Tex-like central region" evidence="19">
    <location>
        <begin position="520"/>
        <end position="695"/>
    </location>
</feature>
<dbReference type="GO" id="GO:0034728">
    <property type="term" value="P:nucleosome organization"/>
    <property type="evidence" value="ECO:0007669"/>
    <property type="project" value="TreeGrafter"/>
</dbReference>
<accession>A0AAV9P1K5</accession>
<dbReference type="Gene3D" id="1.10.10.650">
    <property type="entry name" value="RuvA domain 2-like"/>
    <property type="match status" value="1"/>
</dbReference>
<dbReference type="Gene3D" id="1.10.3500.10">
    <property type="entry name" value="Tex N-terminal region-like"/>
    <property type="match status" value="1"/>
</dbReference>
<evidence type="ECO:0000259" key="16">
    <source>
        <dbReference type="Pfam" id="PF14641"/>
    </source>
</evidence>
<evidence type="ECO:0000256" key="10">
    <source>
        <dbReference type="PIRNR" id="PIRNR036947"/>
    </source>
</evidence>
<dbReference type="GO" id="GO:0003746">
    <property type="term" value="F:translation elongation factor activity"/>
    <property type="evidence" value="ECO:0007669"/>
    <property type="project" value="UniProtKB-KW"/>
</dbReference>
<dbReference type="InterPro" id="IPR042066">
    <property type="entry name" value="Spt6_death-like"/>
</dbReference>